<evidence type="ECO:0000256" key="5">
    <source>
        <dbReference type="SAM" id="MobiDB-lite"/>
    </source>
</evidence>
<dbReference type="RefSeq" id="WP_283926684.1">
    <property type="nucleotide sequence ID" value="NZ_CP126084.1"/>
</dbReference>
<dbReference type="SUPFAM" id="SSF51011">
    <property type="entry name" value="Glycosyl hydrolase domain"/>
    <property type="match status" value="1"/>
</dbReference>
<dbReference type="InterPro" id="IPR033453">
    <property type="entry name" value="Glyco_hydro_30_TIM-barrel"/>
</dbReference>
<gene>
    <name evidence="9" type="ORF">QNH46_01930</name>
</gene>
<dbReference type="Gene3D" id="3.20.20.80">
    <property type="entry name" value="Glycosidases"/>
    <property type="match status" value="1"/>
</dbReference>
<keyword evidence="4" id="KW-0326">Glycosidase</keyword>
<feature type="compositionally biased region" description="Polar residues" evidence="5">
    <location>
        <begin position="396"/>
        <end position="411"/>
    </location>
</feature>
<dbReference type="InterPro" id="IPR017853">
    <property type="entry name" value="GH"/>
</dbReference>
<evidence type="ECO:0000259" key="8">
    <source>
        <dbReference type="Pfam" id="PF17189"/>
    </source>
</evidence>
<proteinExistence type="inferred from homology"/>
<evidence type="ECO:0000256" key="4">
    <source>
        <dbReference type="RuleBase" id="RU361188"/>
    </source>
</evidence>
<dbReference type="PANTHER" id="PTHR11069">
    <property type="entry name" value="GLUCOSYLCERAMIDASE"/>
    <property type="match status" value="1"/>
</dbReference>
<dbReference type="Pfam" id="PF17189">
    <property type="entry name" value="Glyco_hydro_30C"/>
    <property type="match status" value="1"/>
</dbReference>
<dbReference type="GO" id="GO:0004348">
    <property type="term" value="F:glucosylceramidase activity"/>
    <property type="evidence" value="ECO:0007669"/>
    <property type="project" value="InterPro"/>
</dbReference>
<dbReference type="KEGG" id="pwn:QNH46_01930"/>
<dbReference type="AlphaFoldDB" id="A0AA95IBC1"/>
<dbReference type="PRINTS" id="PR00843">
    <property type="entry name" value="GLHYDRLASE30"/>
</dbReference>
<evidence type="ECO:0000256" key="6">
    <source>
        <dbReference type="SAM" id="SignalP"/>
    </source>
</evidence>
<dbReference type="InterPro" id="IPR033452">
    <property type="entry name" value="GH30_C"/>
</dbReference>
<dbReference type="PANTHER" id="PTHR11069:SF23">
    <property type="entry name" value="LYSOSOMAL ACID GLUCOSYLCERAMIDASE"/>
    <property type="match status" value="1"/>
</dbReference>
<feature type="domain" description="Glycosyl hydrolase family 30 TIM-barrel" evidence="7">
    <location>
        <begin position="94"/>
        <end position="437"/>
    </location>
</feature>
<evidence type="ECO:0000313" key="9">
    <source>
        <dbReference type="EMBL" id="WHX49475.1"/>
    </source>
</evidence>
<feature type="domain" description="Glycosyl hydrolase family 30 beta sandwich" evidence="8">
    <location>
        <begin position="440"/>
        <end position="499"/>
    </location>
</feature>
<dbReference type="Pfam" id="PF02055">
    <property type="entry name" value="Glyco_hydro_30"/>
    <property type="match status" value="1"/>
</dbReference>
<dbReference type="InterPro" id="IPR001139">
    <property type="entry name" value="Glyco_hydro_30"/>
</dbReference>
<dbReference type="GO" id="GO:0006680">
    <property type="term" value="P:glucosylceramide catabolic process"/>
    <property type="evidence" value="ECO:0007669"/>
    <property type="project" value="TreeGrafter"/>
</dbReference>
<accession>A0AA95IBC1</accession>
<sequence length="506" mass="56135">MSIAILSKKVVKRSLGMALAGGLALSSLFASTQAHAAGEPVEVWISTSDPSQADSGLSTSARLTRKGDVSFGADTGSVTYSIRIDENATRQQMDGFGVSITDASAWLLNYKLDASKRAEVMERLFGQTGIGLSLLRQPIGASDFNWEAYTYADTPNDNNLNNFSIGRDKPYIVPMVKQALAKNPNIKVFASTWSAPAWMKYSNTLNGGKLKAEHYQTFADYLKKFVQAYQNEGIPIYAITVQNEPMHETNTYPTMKMSEQDQVGAIGDFIGPTFRNAGLNTKIITFDHNYLDWNYPNKVITDLKNAGKGHFVSGSAFHHYDSGDGSQMTSLHNAHPDKDIWFTEGGFGTWNDPENGTHSGFDNMANEFINITRNWSKSIITWNLALDQRSGPTLLAPNNSNRGMITIQNSDNRNDRPENSVTYKKQYYLLGHFSKFVVPGSYRVESNTYGDMKNVAFKNPDGSKVVVVYNPQSSNQNIKIQWGKQAFTYNIPGKSVMTFKWHGTVS</sequence>
<dbReference type="Proteomes" id="UP001177943">
    <property type="component" value="Chromosome"/>
</dbReference>
<evidence type="ECO:0000256" key="1">
    <source>
        <dbReference type="ARBA" id="ARBA00005382"/>
    </source>
</evidence>
<dbReference type="SUPFAM" id="SSF51445">
    <property type="entry name" value="(Trans)glycosidases"/>
    <property type="match status" value="1"/>
</dbReference>
<reference evidence="9" key="1">
    <citation type="submission" date="2023-05" db="EMBL/GenBank/DDBJ databases">
        <title>Comparative genomics of Bacillaceae isolates and their secondary metabolite potential.</title>
        <authorList>
            <person name="Song L."/>
            <person name="Nielsen L.J."/>
            <person name="Mohite O."/>
            <person name="Xu X."/>
            <person name="Weber T."/>
            <person name="Kovacs A.T."/>
        </authorList>
    </citation>
    <scope>NUCLEOTIDE SEQUENCE</scope>
    <source>
        <strain evidence="9">B2_4</strain>
    </source>
</reference>
<dbReference type="Gene3D" id="2.60.40.1180">
    <property type="entry name" value="Golgi alpha-mannosidase II"/>
    <property type="match status" value="1"/>
</dbReference>
<evidence type="ECO:0000256" key="2">
    <source>
        <dbReference type="ARBA" id="ARBA00022729"/>
    </source>
</evidence>
<name>A0AA95IBC1_9BACL</name>
<comment type="similarity">
    <text evidence="1 4">Belongs to the glycosyl hydrolase 30 family.</text>
</comment>
<dbReference type="EMBL" id="CP126084">
    <property type="protein sequence ID" value="WHX49475.1"/>
    <property type="molecule type" value="Genomic_DNA"/>
</dbReference>
<evidence type="ECO:0000256" key="3">
    <source>
        <dbReference type="ARBA" id="ARBA00022801"/>
    </source>
</evidence>
<feature type="chain" id="PRO_5041687737" evidence="6">
    <location>
        <begin position="37"/>
        <end position="506"/>
    </location>
</feature>
<protein>
    <submittedName>
        <fullName evidence="9">Glycoside hydrolase family 30 beta sandwich domain-containing protein</fullName>
    </submittedName>
</protein>
<keyword evidence="2 6" id="KW-0732">Signal</keyword>
<evidence type="ECO:0000313" key="10">
    <source>
        <dbReference type="Proteomes" id="UP001177943"/>
    </source>
</evidence>
<organism evidence="9 10">
    <name type="scientific">Paenibacillus woosongensis</name>
    <dbReference type="NCBI Taxonomy" id="307580"/>
    <lineage>
        <taxon>Bacteria</taxon>
        <taxon>Bacillati</taxon>
        <taxon>Bacillota</taxon>
        <taxon>Bacilli</taxon>
        <taxon>Bacillales</taxon>
        <taxon>Paenibacillaceae</taxon>
        <taxon>Paenibacillus</taxon>
    </lineage>
</organism>
<keyword evidence="3 4" id="KW-0378">Hydrolase</keyword>
<evidence type="ECO:0000259" key="7">
    <source>
        <dbReference type="Pfam" id="PF02055"/>
    </source>
</evidence>
<dbReference type="GO" id="GO:0016020">
    <property type="term" value="C:membrane"/>
    <property type="evidence" value="ECO:0007669"/>
    <property type="project" value="GOC"/>
</dbReference>
<dbReference type="InterPro" id="IPR013780">
    <property type="entry name" value="Glyco_hydro_b"/>
</dbReference>
<feature type="region of interest" description="Disordered" evidence="5">
    <location>
        <begin position="395"/>
        <end position="418"/>
    </location>
</feature>
<feature type="signal peptide" evidence="6">
    <location>
        <begin position="1"/>
        <end position="36"/>
    </location>
</feature>